<gene>
    <name evidence="16" type="ORF">HOLleu_37158</name>
</gene>
<keyword evidence="5" id="KW-0963">Cytoplasm</keyword>
<dbReference type="SUPFAM" id="SSF50729">
    <property type="entry name" value="PH domain-like"/>
    <property type="match status" value="1"/>
</dbReference>
<feature type="domain" description="PDZ" evidence="15">
    <location>
        <begin position="2251"/>
        <end position="2335"/>
    </location>
</feature>
<dbReference type="PROSITE" id="PS50056">
    <property type="entry name" value="TYR_PHOSPHATASE_2"/>
    <property type="match status" value="1"/>
</dbReference>
<feature type="compositionally biased region" description="Low complexity" evidence="11">
    <location>
        <begin position="1173"/>
        <end position="1188"/>
    </location>
</feature>
<dbReference type="PROSITE" id="PS50055">
    <property type="entry name" value="TYR_PHOSPHATASE_PTP"/>
    <property type="match status" value="1"/>
</dbReference>
<dbReference type="PANTHER" id="PTHR46900">
    <property type="entry name" value="TYROSINE-PROTEIN PHOSPHATASE NON-RECEPTOR TYPE 13"/>
    <property type="match status" value="1"/>
</dbReference>
<dbReference type="Pfam" id="PF00102">
    <property type="entry name" value="Y_phosphatase"/>
    <property type="match status" value="1"/>
</dbReference>
<feature type="compositionally biased region" description="Low complexity" evidence="11">
    <location>
        <begin position="1738"/>
        <end position="1753"/>
    </location>
</feature>
<feature type="compositionally biased region" description="Acidic residues" evidence="11">
    <location>
        <begin position="2606"/>
        <end position="2623"/>
    </location>
</feature>
<dbReference type="PROSITE" id="PS00383">
    <property type="entry name" value="TYR_PHOSPHATASE_1"/>
    <property type="match status" value="1"/>
</dbReference>
<feature type="compositionally biased region" description="Basic and acidic residues" evidence="11">
    <location>
        <begin position="1381"/>
        <end position="1404"/>
    </location>
</feature>
<feature type="region of interest" description="Disordered" evidence="11">
    <location>
        <begin position="3167"/>
        <end position="3203"/>
    </location>
</feature>
<protein>
    <recommendedName>
        <fullName evidence="4">protein-tyrosine-phosphatase</fullName>
        <ecNumber evidence="4">3.1.3.48</ecNumber>
    </recommendedName>
</protein>
<feature type="domain" description="PDZ" evidence="15">
    <location>
        <begin position="1039"/>
        <end position="1125"/>
    </location>
</feature>
<comment type="caution">
    <text evidence="16">The sequence shown here is derived from an EMBL/GenBank/DDBJ whole genome shotgun (WGS) entry which is preliminary data.</text>
</comment>
<feature type="compositionally biased region" description="Polar residues" evidence="11">
    <location>
        <begin position="3179"/>
        <end position="3195"/>
    </location>
</feature>
<dbReference type="InterPro" id="IPR000299">
    <property type="entry name" value="FERM_domain"/>
</dbReference>
<dbReference type="InterPro" id="IPR019749">
    <property type="entry name" value="Band_41_domain"/>
</dbReference>
<feature type="compositionally biased region" description="Basic and acidic residues" evidence="11">
    <location>
        <begin position="1842"/>
        <end position="1857"/>
    </location>
</feature>
<feature type="compositionally biased region" description="Polar residues" evidence="11">
    <location>
        <begin position="2343"/>
        <end position="2361"/>
    </location>
</feature>
<dbReference type="SUPFAM" id="SSF52799">
    <property type="entry name" value="(Phosphotyrosine protein) phosphatases II"/>
    <property type="match status" value="1"/>
</dbReference>
<dbReference type="InterPro" id="IPR000387">
    <property type="entry name" value="Tyr_Pase_dom"/>
</dbReference>
<accession>A0A9Q0YLH7</accession>
<feature type="region of interest" description="Disordered" evidence="11">
    <location>
        <begin position="1834"/>
        <end position="1860"/>
    </location>
</feature>
<dbReference type="Pfam" id="PF09380">
    <property type="entry name" value="FERM_C"/>
    <property type="match status" value="1"/>
</dbReference>
<feature type="region of interest" description="Disordered" evidence="11">
    <location>
        <begin position="1512"/>
        <end position="1799"/>
    </location>
</feature>
<dbReference type="SUPFAM" id="SSF54236">
    <property type="entry name" value="Ubiquitin-like"/>
    <property type="match status" value="1"/>
</dbReference>
<dbReference type="CDD" id="cd17101">
    <property type="entry name" value="FERM_F1_PTPN13_like"/>
    <property type="match status" value="1"/>
</dbReference>
<feature type="compositionally biased region" description="Basic and acidic residues" evidence="11">
    <location>
        <begin position="2765"/>
        <end position="2776"/>
    </location>
</feature>
<dbReference type="PRINTS" id="PR00935">
    <property type="entry name" value="BAND41"/>
</dbReference>
<evidence type="ECO:0000259" key="12">
    <source>
        <dbReference type="PROSITE" id="PS50055"/>
    </source>
</evidence>
<name>A0A9Q0YLH7_HOLLE</name>
<feature type="compositionally biased region" description="Basic and acidic residues" evidence="11">
    <location>
        <begin position="2734"/>
        <end position="2755"/>
    </location>
</feature>
<evidence type="ECO:0000313" key="17">
    <source>
        <dbReference type="Proteomes" id="UP001152320"/>
    </source>
</evidence>
<dbReference type="SMART" id="SM00404">
    <property type="entry name" value="PTPc_motif"/>
    <property type="match status" value="1"/>
</dbReference>
<feature type="region of interest" description="Disordered" evidence="11">
    <location>
        <begin position="83"/>
        <end position="177"/>
    </location>
</feature>
<dbReference type="FunFam" id="3.90.190.10:FF:000102">
    <property type="entry name" value="Receptor-type tyrosine-protein phosphatase"/>
    <property type="match status" value="1"/>
</dbReference>
<evidence type="ECO:0000256" key="3">
    <source>
        <dbReference type="ARBA" id="ARBA00009649"/>
    </source>
</evidence>
<feature type="compositionally biased region" description="Basic and acidic residues" evidence="11">
    <location>
        <begin position="114"/>
        <end position="136"/>
    </location>
</feature>
<evidence type="ECO:0000259" key="14">
    <source>
        <dbReference type="PROSITE" id="PS50057"/>
    </source>
</evidence>
<dbReference type="CDD" id="cd06792">
    <property type="entry name" value="PDZ2-PTPN13_FRMPD2-like"/>
    <property type="match status" value="1"/>
</dbReference>
<evidence type="ECO:0000259" key="15">
    <source>
        <dbReference type="PROSITE" id="PS50106"/>
    </source>
</evidence>
<dbReference type="InterPro" id="IPR018980">
    <property type="entry name" value="FERM_PH-like_C"/>
</dbReference>
<dbReference type="Pfam" id="PF00373">
    <property type="entry name" value="FERM_M"/>
    <property type="match status" value="1"/>
</dbReference>
<feature type="compositionally biased region" description="Polar residues" evidence="11">
    <location>
        <begin position="2582"/>
        <end position="2591"/>
    </location>
</feature>
<dbReference type="InterPro" id="IPR000242">
    <property type="entry name" value="PTP_cat"/>
</dbReference>
<feature type="domain" description="Tyrosine-protein phosphatase" evidence="12">
    <location>
        <begin position="3250"/>
        <end position="3503"/>
    </location>
</feature>
<keyword evidence="9" id="KW-0539">Nucleus</keyword>
<dbReference type="InterPro" id="IPR029071">
    <property type="entry name" value="Ubiquitin-like_domsf"/>
</dbReference>
<dbReference type="InterPro" id="IPR036034">
    <property type="entry name" value="PDZ_sf"/>
</dbReference>
<feature type="compositionally biased region" description="Low complexity" evidence="11">
    <location>
        <begin position="2068"/>
        <end position="2077"/>
    </location>
</feature>
<keyword evidence="7" id="KW-0904">Protein phosphatase</keyword>
<comment type="similarity">
    <text evidence="3">Belongs to the protein-tyrosine phosphatase family. Non-receptor class subfamily.</text>
</comment>
<feature type="compositionally biased region" description="Polar residues" evidence="11">
    <location>
        <begin position="1774"/>
        <end position="1785"/>
    </location>
</feature>
<dbReference type="PANTHER" id="PTHR46900:SF2">
    <property type="entry name" value="TYROSINE-PROTEIN PHOSPHATASE NON-RECEPTOR TYPE 13"/>
    <property type="match status" value="1"/>
</dbReference>
<feature type="compositionally biased region" description="Basic and acidic residues" evidence="11">
    <location>
        <begin position="926"/>
        <end position="935"/>
    </location>
</feature>
<feature type="compositionally biased region" description="Polar residues" evidence="11">
    <location>
        <begin position="1129"/>
        <end position="1146"/>
    </location>
</feature>
<feature type="compositionally biased region" description="Gly residues" evidence="11">
    <location>
        <begin position="1711"/>
        <end position="1720"/>
    </location>
</feature>
<feature type="region of interest" description="Disordered" evidence="11">
    <location>
        <begin position="197"/>
        <end position="268"/>
    </location>
</feature>
<dbReference type="GO" id="GO:0005856">
    <property type="term" value="C:cytoskeleton"/>
    <property type="evidence" value="ECO:0007669"/>
    <property type="project" value="UniProtKB-SubCell"/>
</dbReference>
<feature type="compositionally biased region" description="Basic and acidic residues" evidence="11">
    <location>
        <begin position="3103"/>
        <end position="3116"/>
    </location>
</feature>
<feature type="compositionally biased region" description="Low complexity" evidence="11">
    <location>
        <begin position="1530"/>
        <end position="1542"/>
    </location>
</feature>
<dbReference type="EC" id="3.1.3.48" evidence="4"/>
<feature type="domain" description="PDZ" evidence="15">
    <location>
        <begin position="1427"/>
        <end position="1512"/>
    </location>
</feature>
<dbReference type="InterPro" id="IPR016130">
    <property type="entry name" value="Tyr_Pase_AS"/>
</dbReference>
<dbReference type="Proteomes" id="UP001152320">
    <property type="component" value="Chromosome 20"/>
</dbReference>
<feature type="region of interest" description="Disordered" evidence="11">
    <location>
        <begin position="835"/>
        <end position="935"/>
    </location>
</feature>
<evidence type="ECO:0000313" key="16">
    <source>
        <dbReference type="EMBL" id="KAJ8022302.1"/>
    </source>
</evidence>
<dbReference type="Pfam" id="PF09379">
    <property type="entry name" value="FERM_N"/>
    <property type="match status" value="1"/>
</dbReference>
<feature type="domain" description="FERM" evidence="14">
    <location>
        <begin position="449"/>
        <end position="757"/>
    </location>
</feature>
<evidence type="ECO:0000256" key="9">
    <source>
        <dbReference type="ARBA" id="ARBA00023242"/>
    </source>
</evidence>
<feature type="region of interest" description="Disordered" evidence="11">
    <location>
        <begin position="2338"/>
        <end position="2363"/>
    </location>
</feature>
<dbReference type="CDD" id="cd14473">
    <property type="entry name" value="FERM_B-lobe"/>
    <property type="match status" value="1"/>
</dbReference>
<dbReference type="Gene3D" id="2.30.29.30">
    <property type="entry name" value="Pleckstrin-homology domain (PH domain)/Phosphotyrosine-binding domain (PTB)"/>
    <property type="match status" value="1"/>
</dbReference>
<evidence type="ECO:0000256" key="2">
    <source>
        <dbReference type="ARBA" id="ARBA00004245"/>
    </source>
</evidence>
<dbReference type="InterPro" id="IPR003595">
    <property type="entry name" value="Tyr_Pase_cat"/>
</dbReference>
<dbReference type="Gene3D" id="1.20.80.10">
    <property type="match status" value="1"/>
</dbReference>
<dbReference type="SMART" id="SM00295">
    <property type="entry name" value="B41"/>
    <property type="match status" value="1"/>
</dbReference>
<feature type="compositionally biased region" description="Basic and acidic residues" evidence="11">
    <location>
        <begin position="1303"/>
        <end position="1316"/>
    </location>
</feature>
<evidence type="ECO:0000259" key="13">
    <source>
        <dbReference type="PROSITE" id="PS50056"/>
    </source>
</evidence>
<feature type="compositionally biased region" description="Polar residues" evidence="11">
    <location>
        <begin position="2780"/>
        <end position="2791"/>
    </location>
</feature>
<sequence length="3507" mass="388608">MCSPHPDKRIGLVHILEACALHAQHTSNGVPYSYHVARLNKIILGSVTELDRIGQDEDHYYSNSNNKHNVEEDYQQYYEREPYHKSNPDLSKPPIPNRSPQKRPRSSLRRSIRRDHDEPDMVERSHGHQLRARDVSHYSSSTADSKDSVENLLPRKRSHLQQSSYISEDDDEGRSYHLSDIVSSPSMAGVPHQYKTSFNSLQKNSRPRSKSPSHRENSRQWSRSPSHRENSRPRSKSPSHRDISRPQSKSPSCRDRDSQQSRSSQVYERLRERREKLSLLREQLGIQHPNPPPAFPAYHSESEAVSSDVEDIKKNIRELRRRGRSAKSLVSMESAQEGSFHPGKLSVSSSMPSINGPFDDPRSYPRLQGPQDLERGPAWSENRLRDPEDGILFKSSGFNNQRREAKKSRRKLKKFFGPEFVIMSSSPNETIDMVPSMMCKAGKVPPERKQITVVLLNGKRLDLMCDLGTSGQELFDIVVSHLQLTDKSYFGLAHIKDGEYIFLDPEAKVYKVGPETWRAEAKKATPRSTIAKEKFTLFFRVKFYVDNVNILKNLDDQARHNFYLQLRRDILEERIRCKEPEALQLASLALQVEMGKYDHDGMSQNYFLPEHYVPAGIIESMGVSPIRRKLPVLHQEHEDMSEEDAEFEYLLEARKLSEYGIHFHKVAKSKKSSKQAVWLGICARGIIVYDKTGSRRSQIHAHPWPMTKKVAFKRKKFIIEPNDSTGCKFIHYTDNYKKGKYLLQLCKAQHKFHMTMRNRAQISQRFHEEYPSPVKYSSPQLATEFGYDVHFSDDEDENYDDYDEDYGEDYDLHIRRTDASPNRSEPALNVLREKNTHQAHRRPQSHMEVRVGETLPSRGRKGQRGLGQSSHLTKARSVDTGRQILEEDDDPLLGRGRPLRNQGRSQPREYDSFSENYSSQEEEMEVGPRTESRRQEILSRERLAPTWPEIQKEAEVEGPYATIDSIIQKKRESQNQNSMSHSHGTVDKPYVVDASIHTKEQSYQKQTDAPSPNDTLSETLQDCLGTMQAPDVPERDIVIVTLKKDPLHGLGLTIVGGENSGSLDLGIFVKEVLEEGPASRDGRIFPGDRIISINGQSLEGVRHRAAVDIIQRASDVVQLILSQPRRSRQSQIPKPSKGETTLQETPYANIDEMRKHSSQLRPKLPPDRKPQRSDSLISASGSISKQTPPTKPRRKPQSFGSSYSLVNSDSEAAISEAERNVKQQVRPSLGGTEKEPSSSNVMQHSQVASDIQNLPSTGQKSQASPTISPTLPRKKGEHLQEIVPSEPQVVSNSFQPQQSLKDTTQRKADDMQRDNTESQQNIIRGFSPTLDMDFDDDFSDDVPTPESSEMEDLFGDLEGKEKKPEINLRRSINKSPLLSKEAGRGDDKERQDVDVENKDEDGIKDATGGEEEEELVASALKPGDEFTVELKKKNSSLGVSVTGGINTSVRHGGIYVKTMVPGGAAEEEGQIRPGDRILQVDKYSLQNVTHKQAVEILRKVPEVSVLHMERGQPPAKVNTLPPTPVNFSQTGEETLEGGVTTESENVPSTIPTKKIQNQDTMEGQTTAWNKGDEYVSDDLTERFSPPPGDRNDEDGISSHSPTNINNQLRVSAPSPRATTPTIEALDDEGEGSVEEDDGERASQSEEDEGSNNYQSNEPSESEVTDSDVPSDDFPEDDDLYAEIASPALSTREADTLTPTAHLVTPTRGIFGVRGQGGGIPGHRNWVHRKSIDDDDRYSSAVSESARSPSPSSSFQQEDEGNHKSGFQAFRRPSDSQGSDMESTSIRRVMRSPYDGSRKTLEIEPSILPVMEEEPVGFDGSSAANAGDVAVGSVNQKGPGNKGEVDEKIPHSPQHEANDQSSYQPTMVTMDSNLMSPMSTMDSVGALTLTQTILQDPDASTDIELPDVPYATPENCFEVELNKGNQGLGFSVQGGVGAHKDPRLCTVRIKKIFPGQSAAQSGLVEEGDIILAVNGEHVHNANHSDVVAKLRTSPQTVRLLICRPTQEELNTLLKQPDETRKSPMKGSTYTKRDPLSTLNSSNMTSPFSTPPLSPTEKTLPPDSSADFGSNEISSTSESSPRRNISDDDIIEVTLVKPVRGGLGFTVAGGVSTGGCYIKDIITDPALSDGRLKKGDKIVSVNGKDMQSMNHFEAVTFLRMTPREVTLKVKRPINRYDLASPSPGKQAATVVGSPPSSPTNATQRINHLYPTSSLKDEVKESLSRSVKSPEAAHEITKVRKDEILEDELSDYPVITLRRNNKEELGLRVAVDSRGDRLCTVISQVILGSPAQLDGSIQVGDELKSIDGVPLSSLTANQVQKMLEGDAGLVKLKVSRKGIPVHPVTKSETSSASHQPVPSSNLIKSHQKENLSATLAGKSMGNDISIPKRNMEESDIDLGDLSAEDSDWEDMSSDSENNSEGELDDLDDILAALDPMHGSKPVMRDETKSKTTVKATSPPPLAGKIVKPQEEDMTESASVETGDKIEEEPPPVPDAPLPPMTPTSDHSVTPPISPPPENIPPPVVTETIGKDEMHDSEPDHSLKSDVERMSLQDRGQEEAEKDQENEEAGRQTEKLRDEEDEVEQSVLNEILNQEDSFDDITFADMLSSGDEEESDMREIEEEEEDISLERTEDADKDGGDYKQEEEQTKKIEDQLTSNTEVHHSSETLPATKPLLEQNLTASPLTVIPPSPVMVTTSSPEKHDPLQRMETPPPEDDLSSTPSSDGEESLSLMLPSLGEDKPKQKRLDLPNPTKVDEPQLHQIPSNSVSEEKLVQRHSVDMSESVDSQLSVSGDFSFSDALLPMPSSPSVSSSPNSDQRDVKSEGSDQQVVTTDDHSQVTNSESHTPVENKSGLASVTPRSKPTSEVSSNVLSVRSPENPPEIVSFSDGLPPLPEKLTVSKHDKMDPSSPNTLNDVVVRRPPLPVETRGPPGEGDSVTQGRGTPLRRPPSTVSEGFSASEGGVYWVELEKPTTGGLGLSLVGAEKGGKTSVFIKTVTPGGVTDADGRIKVGDKVLQVNGLSTVGMTQSKVVSLLRKAQGTVKLALASGKPSSRPSSIVGMDRGADTDQEPVVPPLNLPQDLGQSGSCSDFEREIEEEASQTESFTESARDEGSKADRDTDSDIDSTADLPDDSLLDLLDDSGNAIAMETAIRATRQIGKVLKDKFQGKDDDSLGSDIGFPLSSGDNSPITTDGEQSSRSARGRQAANGAHMLVTDKELEKMKVLQVPAGSKLYSGKSLKNVISDLQKKIDKLDPEEEFKMLRQVKAVDSCEVARKVENRDKNRFRNVLPYDKTRVVLQNGDYVNASHVQVKIQSTEYHYIACQGPLPQTTKDFWEMIWEQGVEVIAMVTLDFENGKVKCHKYWPDTEDDIVTTDTLEIRLVNIKKLDHFYIRQLTMKDIKSSEVHHVTHLNFTSWPDHSVPNSGMPLLRYARYMRKLCGDVSPVVIHCSAGIGRTGTLITIDLLLAMIENDQEFKIADIVKNLRLQRQGMIQTKDQYLFCYKAAVEALRTL</sequence>
<feature type="domain" description="PDZ" evidence="15">
    <location>
        <begin position="1917"/>
        <end position="2004"/>
    </location>
</feature>
<dbReference type="PROSITE" id="PS50106">
    <property type="entry name" value="PDZ"/>
    <property type="match status" value="6"/>
</dbReference>
<dbReference type="SUPFAM" id="SSF47031">
    <property type="entry name" value="Second domain of FERM"/>
    <property type="match status" value="1"/>
</dbReference>
<feature type="compositionally biased region" description="Pro residues" evidence="11">
    <location>
        <begin position="2508"/>
        <end position="2520"/>
    </location>
</feature>
<evidence type="ECO:0000256" key="4">
    <source>
        <dbReference type="ARBA" id="ARBA00013064"/>
    </source>
</evidence>
<comment type="subcellular location">
    <subcellularLocation>
        <location evidence="2">Cytoplasm</location>
        <location evidence="2">Cytoskeleton</location>
    </subcellularLocation>
    <subcellularLocation>
        <location evidence="1">Nucleus</location>
    </subcellularLocation>
</comment>
<feature type="compositionally biased region" description="Basic and acidic residues" evidence="11">
    <location>
        <begin position="1357"/>
        <end position="1368"/>
    </location>
</feature>
<comment type="catalytic activity">
    <reaction evidence="10">
        <text>O-phospho-L-tyrosyl-[protein] + H2O = L-tyrosyl-[protein] + phosphate</text>
        <dbReference type="Rhea" id="RHEA:10684"/>
        <dbReference type="Rhea" id="RHEA-COMP:10136"/>
        <dbReference type="Rhea" id="RHEA-COMP:20101"/>
        <dbReference type="ChEBI" id="CHEBI:15377"/>
        <dbReference type="ChEBI" id="CHEBI:43474"/>
        <dbReference type="ChEBI" id="CHEBI:46858"/>
        <dbReference type="ChEBI" id="CHEBI:61978"/>
        <dbReference type="EC" id="3.1.3.48"/>
    </reaction>
</comment>
<dbReference type="EMBL" id="JAIZAY010000020">
    <property type="protein sequence ID" value="KAJ8022302.1"/>
    <property type="molecule type" value="Genomic_DNA"/>
</dbReference>
<feature type="compositionally biased region" description="Basic and acidic residues" evidence="11">
    <location>
        <begin position="2624"/>
        <end position="2650"/>
    </location>
</feature>
<feature type="domain" description="PDZ" evidence="15">
    <location>
        <begin position="2090"/>
        <end position="2171"/>
    </location>
</feature>
<dbReference type="CDD" id="cd00136">
    <property type="entry name" value="PDZ_canonical"/>
    <property type="match status" value="1"/>
</dbReference>
<dbReference type="InterPro" id="IPR019748">
    <property type="entry name" value="FERM_central"/>
</dbReference>
<keyword evidence="8" id="KW-0206">Cytoskeleton</keyword>
<reference evidence="16" key="1">
    <citation type="submission" date="2021-10" db="EMBL/GenBank/DDBJ databases">
        <title>Tropical sea cucumber genome reveals ecological adaptation and Cuvierian tubules defense mechanism.</title>
        <authorList>
            <person name="Chen T."/>
        </authorList>
    </citation>
    <scope>NUCLEOTIDE SEQUENCE</scope>
    <source>
        <strain evidence="16">Nanhai2018</strain>
        <tissue evidence="16">Muscle</tissue>
    </source>
</reference>
<feature type="region of interest" description="Disordered" evidence="11">
    <location>
        <begin position="2174"/>
        <end position="2201"/>
    </location>
</feature>
<feature type="region of interest" description="Disordered" evidence="11">
    <location>
        <begin position="3041"/>
        <end position="3129"/>
    </location>
</feature>
<feature type="compositionally biased region" description="Pro residues" evidence="11">
    <location>
        <begin position="2487"/>
        <end position="2498"/>
    </location>
</feature>
<dbReference type="Gene3D" id="3.10.20.90">
    <property type="entry name" value="Phosphatidylinositol 3-kinase Catalytic Subunit, Chain A, domain 1"/>
    <property type="match status" value="1"/>
</dbReference>
<dbReference type="SMART" id="SM00194">
    <property type="entry name" value="PTPc"/>
    <property type="match status" value="1"/>
</dbReference>
<proteinExistence type="inferred from homology"/>
<dbReference type="InterPro" id="IPR052074">
    <property type="entry name" value="NonRcpt_TyrProt_Phosphatase"/>
</dbReference>
<dbReference type="InterPro" id="IPR001478">
    <property type="entry name" value="PDZ"/>
</dbReference>
<evidence type="ECO:0000256" key="7">
    <source>
        <dbReference type="ARBA" id="ARBA00022912"/>
    </source>
</evidence>
<feature type="domain" description="Tyrosine specific protein phosphatases" evidence="13">
    <location>
        <begin position="3421"/>
        <end position="3494"/>
    </location>
</feature>
<feature type="compositionally biased region" description="Acidic residues" evidence="11">
    <location>
        <begin position="1659"/>
        <end position="1680"/>
    </location>
</feature>
<feature type="region of interest" description="Disordered" evidence="11">
    <location>
        <begin position="327"/>
        <end position="349"/>
    </location>
</feature>
<dbReference type="GO" id="GO:0005634">
    <property type="term" value="C:nucleus"/>
    <property type="evidence" value="ECO:0007669"/>
    <property type="project" value="UniProtKB-SubCell"/>
</dbReference>
<dbReference type="InterPro" id="IPR018979">
    <property type="entry name" value="FERM_N"/>
</dbReference>
<feature type="compositionally biased region" description="Basic residues" evidence="11">
    <location>
        <begin position="100"/>
        <end position="113"/>
    </location>
</feature>
<keyword evidence="17" id="KW-1185">Reference proteome</keyword>
<dbReference type="InterPro" id="IPR019747">
    <property type="entry name" value="FERM_CS"/>
</dbReference>
<feature type="region of interest" description="Disordered" evidence="11">
    <location>
        <begin position="2428"/>
        <end position="2952"/>
    </location>
</feature>
<dbReference type="SMART" id="SM01196">
    <property type="entry name" value="FERM_C"/>
    <property type="match status" value="1"/>
</dbReference>
<keyword evidence="6" id="KW-0378">Hydrolase</keyword>
<dbReference type="PROSITE" id="PS50057">
    <property type="entry name" value="FERM_3"/>
    <property type="match status" value="1"/>
</dbReference>
<feature type="compositionally biased region" description="Basic and acidic residues" evidence="11">
    <location>
        <begin position="2564"/>
        <end position="2574"/>
    </location>
</feature>
<dbReference type="InterPro" id="IPR011993">
    <property type="entry name" value="PH-like_dom_sf"/>
</dbReference>
<dbReference type="PROSITE" id="PS00661">
    <property type="entry name" value="FERM_2"/>
    <property type="match status" value="1"/>
</dbReference>
<dbReference type="Gene3D" id="3.90.190.10">
    <property type="entry name" value="Protein tyrosine phosphatase superfamily"/>
    <property type="match status" value="1"/>
</dbReference>
<evidence type="ECO:0000256" key="10">
    <source>
        <dbReference type="ARBA" id="ARBA00051722"/>
    </source>
</evidence>
<dbReference type="GO" id="GO:0004725">
    <property type="term" value="F:protein tyrosine phosphatase activity"/>
    <property type="evidence" value="ECO:0007669"/>
    <property type="project" value="UniProtKB-EC"/>
</dbReference>
<dbReference type="InterPro" id="IPR035963">
    <property type="entry name" value="FERM_2"/>
</dbReference>
<dbReference type="SUPFAM" id="SSF50156">
    <property type="entry name" value="PDZ domain-like"/>
    <property type="match status" value="6"/>
</dbReference>
<feature type="compositionally biased region" description="Low complexity" evidence="11">
    <location>
        <begin position="2799"/>
        <end position="2812"/>
    </location>
</feature>
<feature type="compositionally biased region" description="Polar residues" evidence="11">
    <location>
        <begin position="1597"/>
        <end position="1609"/>
    </location>
</feature>
<dbReference type="InterPro" id="IPR014352">
    <property type="entry name" value="FERM/acyl-CoA-bd_prot_sf"/>
</dbReference>
<dbReference type="CDD" id="cd06696">
    <property type="entry name" value="PDZ4_PTPN13-like"/>
    <property type="match status" value="1"/>
</dbReference>
<feature type="compositionally biased region" description="Polar residues" evidence="11">
    <location>
        <begin position="1237"/>
        <end position="1269"/>
    </location>
</feature>
<evidence type="ECO:0000256" key="1">
    <source>
        <dbReference type="ARBA" id="ARBA00004123"/>
    </source>
</evidence>
<feature type="compositionally biased region" description="Polar residues" evidence="11">
    <location>
        <begin position="1288"/>
        <end position="1302"/>
    </location>
</feature>
<evidence type="ECO:0000256" key="11">
    <source>
        <dbReference type="SAM" id="MobiDB-lite"/>
    </source>
</evidence>
<feature type="compositionally biased region" description="Basic and acidic residues" evidence="11">
    <location>
        <begin position="2525"/>
        <end position="2555"/>
    </location>
</feature>
<evidence type="ECO:0000256" key="8">
    <source>
        <dbReference type="ARBA" id="ARBA00023212"/>
    </source>
</evidence>
<evidence type="ECO:0000256" key="6">
    <source>
        <dbReference type="ARBA" id="ARBA00022801"/>
    </source>
</evidence>
<feature type="region of interest" description="Disordered" evidence="11">
    <location>
        <begin position="2010"/>
        <end position="2083"/>
    </location>
</feature>
<feature type="compositionally biased region" description="Polar residues" evidence="11">
    <location>
        <begin position="1543"/>
        <end position="1568"/>
    </location>
</feature>
<dbReference type="Pfam" id="PF00595">
    <property type="entry name" value="PDZ"/>
    <property type="match status" value="6"/>
</dbReference>
<feature type="region of interest" description="Disordered" evidence="11">
    <location>
        <begin position="2400"/>
        <end position="2419"/>
    </location>
</feature>
<dbReference type="SMART" id="SM00228">
    <property type="entry name" value="PDZ"/>
    <property type="match status" value="6"/>
</dbReference>
<feature type="compositionally biased region" description="Acidic residues" evidence="11">
    <location>
        <begin position="1624"/>
        <end position="1649"/>
    </location>
</feature>
<evidence type="ECO:0000256" key="5">
    <source>
        <dbReference type="ARBA" id="ARBA00022490"/>
    </source>
</evidence>
<feature type="domain" description="PDZ" evidence="15">
    <location>
        <begin position="2961"/>
        <end position="3045"/>
    </location>
</feature>
<feature type="compositionally biased region" description="Polar residues" evidence="11">
    <location>
        <begin position="2822"/>
        <end position="2869"/>
    </location>
</feature>
<dbReference type="Gene3D" id="2.30.42.10">
    <property type="match status" value="6"/>
</dbReference>
<dbReference type="InterPro" id="IPR029021">
    <property type="entry name" value="Prot-tyrosine_phosphatase-like"/>
</dbReference>
<dbReference type="PRINTS" id="PR00700">
    <property type="entry name" value="PRTYPHPHTASE"/>
</dbReference>
<feature type="region of interest" description="Disordered" evidence="11">
    <location>
        <begin position="1121"/>
        <end position="1412"/>
    </location>
</feature>
<organism evidence="16 17">
    <name type="scientific">Holothuria leucospilota</name>
    <name type="common">Black long sea cucumber</name>
    <name type="synonym">Mertensiothuria leucospilota</name>
    <dbReference type="NCBI Taxonomy" id="206669"/>
    <lineage>
        <taxon>Eukaryota</taxon>
        <taxon>Metazoa</taxon>
        <taxon>Echinodermata</taxon>
        <taxon>Eleutherozoa</taxon>
        <taxon>Echinozoa</taxon>
        <taxon>Holothuroidea</taxon>
        <taxon>Aspidochirotacea</taxon>
        <taxon>Aspidochirotida</taxon>
        <taxon>Holothuriidae</taxon>
        <taxon>Holothuria</taxon>
    </lineage>
</organism>
<dbReference type="OrthoDB" id="165498at2759"/>
<feature type="compositionally biased region" description="Polar residues" evidence="11">
    <location>
        <begin position="1199"/>
        <end position="1210"/>
    </location>
</feature>
<feature type="compositionally biased region" description="Acidic residues" evidence="11">
    <location>
        <begin position="3117"/>
        <end position="3129"/>
    </location>
</feature>